<dbReference type="Pfam" id="PF10719">
    <property type="entry name" value="ComFB"/>
    <property type="match status" value="1"/>
</dbReference>
<dbReference type="Pfam" id="PF00072">
    <property type="entry name" value="Response_reg"/>
    <property type="match status" value="1"/>
</dbReference>
<dbReference type="Gene3D" id="3.40.50.2300">
    <property type="match status" value="1"/>
</dbReference>
<reference evidence="6 7" key="1">
    <citation type="submission" date="2020-08" db="EMBL/GenBank/DDBJ databases">
        <title>Genome public.</title>
        <authorList>
            <person name="Liu C."/>
            <person name="Sun Q."/>
        </authorList>
    </citation>
    <scope>NUCLEOTIDE SEQUENCE [LARGE SCALE GENOMIC DNA]</scope>
    <source>
        <strain evidence="6 7">NSJ-37</strain>
    </source>
</reference>
<dbReference type="SMART" id="SM00448">
    <property type="entry name" value="REC"/>
    <property type="match status" value="1"/>
</dbReference>
<dbReference type="PROSITE" id="PS50110">
    <property type="entry name" value="RESPONSE_REGULATORY"/>
    <property type="match status" value="1"/>
</dbReference>
<keyword evidence="2 4" id="KW-0597">Phosphoprotein</keyword>
<dbReference type="RefSeq" id="WP_022463943.1">
    <property type="nucleotide sequence ID" value="NZ_JACRSX010000004.1"/>
</dbReference>
<evidence type="ECO:0000259" key="5">
    <source>
        <dbReference type="PROSITE" id="PS50110"/>
    </source>
</evidence>
<comment type="function">
    <text evidence="3">May play the central regulatory role in sporulation. It may be an element of the effector pathway responsible for the activation of sporulation genes in response to nutritional stress. Spo0A may act in concert with spo0H (a sigma factor) to control the expression of some genes that are critical to the sporulation process.</text>
</comment>
<dbReference type="PANTHER" id="PTHR44591:SF3">
    <property type="entry name" value="RESPONSE REGULATORY DOMAIN-CONTAINING PROTEIN"/>
    <property type="match status" value="1"/>
</dbReference>
<evidence type="ECO:0000313" key="6">
    <source>
        <dbReference type="EMBL" id="MBC8561992.1"/>
    </source>
</evidence>
<evidence type="ECO:0000256" key="2">
    <source>
        <dbReference type="ARBA" id="ARBA00022553"/>
    </source>
</evidence>
<dbReference type="InterPro" id="IPR019657">
    <property type="entry name" value="ComFB"/>
</dbReference>
<evidence type="ECO:0000313" key="7">
    <source>
        <dbReference type="Proteomes" id="UP000606193"/>
    </source>
</evidence>
<gene>
    <name evidence="6" type="ORF">H8704_04985</name>
</gene>
<feature type="domain" description="Response regulatory" evidence="5">
    <location>
        <begin position="5"/>
        <end position="122"/>
    </location>
</feature>
<dbReference type="InterPro" id="IPR001789">
    <property type="entry name" value="Sig_transdc_resp-reg_receiver"/>
</dbReference>
<evidence type="ECO:0000256" key="4">
    <source>
        <dbReference type="PROSITE-ProRule" id="PRU00169"/>
    </source>
</evidence>
<dbReference type="PANTHER" id="PTHR44591">
    <property type="entry name" value="STRESS RESPONSE REGULATOR PROTEIN 1"/>
    <property type="match status" value="1"/>
</dbReference>
<keyword evidence="7" id="KW-1185">Reference proteome</keyword>
<evidence type="ECO:0000256" key="3">
    <source>
        <dbReference type="ARBA" id="ARBA00024867"/>
    </source>
</evidence>
<organism evidence="6 7">
    <name type="scientific">Jutongia huaianensis</name>
    <dbReference type="NCBI Taxonomy" id="2763668"/>
    <lineage>
        <taxon>Bacteria</taxon>
        <taxon>Bacillati</taxon>
        <taxon>Bacillota</taxon>
        <taxon>Clostridia</taxon>
        <taxon>Lachnospirales</taxon>
        <taxon>Lachnospiraceae</taxon>
        <taxon>Jutongia</taxon>
    </lineage>
</organism>
<name>A0ABR7N069_9FIRM</name>
<protein>
    <recommendedName>
        <fullName evidence="1">Stage 0 sporulation protein A homolog</fullName>
    </recommendedName>
</protein>
<dbReference type="EMBL" id="JACRSX010000004">
    <property type="protein sequence ID" value="MBC8561992.1"/>
    <property type="molecule type" value="Genomic_DNA"/>
</dbReference>
<evidence type="ECO:0000256" key="1">
    <source>
        <dbReference type="ARBA" id="ARBA00018672"/>
    </source>
</evidence>
<dbReference type="Proteomes" id="UP000606193">
    <property type="component" value="Unassembled WGS sequence"/>
</dbReference>
<accession>A0ABR7N069</accession>
<sequence length="222" mass="25157">MEKKKLLVMDDDTVTRELIQDLLQYDCDCISAQNGVEGLSYLEQHPGQVDLIVVDLIMPVMDGFEVMKCIQSNALNRNIPILVITASDQQEDIKKAFACGADDILMKPLQSDIVRKRILNMFDIADRRNIHNVMEDMVRIEIEENIDSLGICPCPVCRRDLMTLTLNNVPPKYVNTEKGAIMSKVGSMSRAEKIKLLAEIAHYAEMVRDRPRHSLPDSNITK</sequence>
<feature type="modified residue" description="4-aspartylphosphate" evidence="4">
    <location>
        <position position="55"/>
    </location>
</feature>
<dbReference type="InterPro" id="IPR050595">
    <property type="entry name" value="Bact_response_regulator"/>
</dbReference>
<dbReference type="SUPFAM" id="SSF52172">
    <property type="entry name" value="CheY-like"/>
    <property type="match status" value="1"/>
</dbReference>
<proteinExistence type="predicted"/>
<comment type="caution">
    <text evidence="6">The sequence shown here is derived from an EMBL/GenBank/DDBJ whole genome shotgun (WGS) entry which is preliminary data.</text>
</comment>
<dbReference type="InterPro" id="IPR011006">
    <property type="entry name" value="CheY-like_superfamily"/>
</dbReference>